<gene>
    <name evidence="2" type="ORF">NA56DRAFT_718159</name>
</gene>
<name>A0A2J6QA18_9HELO</name>
<evidence type="ECO:0008006" key="4">
    <source>
        <dbReference type="Google" id="ProtNLM"/>
    </source>
</evidence>
<reference evidence="2 3" key="1">
    <citation type="submission" date="2016-05" db="EMBL/GenBank/DDBJ databases">
        <title>A degradative enzymes factory behind the ericoid mycorrhizal symbiosis.</title>
        <authorList>
            <consortium name="DOE Joint Genome Institute"/>
            <person name="Martino E."/>
            <person name="Morin E."/>
            <person name="Grelet G."/>
            <person name="Kuo A."/>
            <person name="Kohler A."/>
            <person name="Daghino S."/>
            <person name="Barry K."/>
            <person name="Choi C."/>
            <person name="Cichocki N."/>
            <person name="Clum A."/>
            <person name="Copeland A."/>
            <person name="Hainaut M."/>
            <person name="Haridas S."/>
            <person name="Labutti K."/>
            <person name="Lindquist E."/>
            <person name="Lipzen A."/>
            <person name="Khouja H.-R."/>
            <person name="Murat C."/>
            <person name="Ohm R."/>
            <person name="Olson A."/>
            <person name="Spatafora J."/>
            <person name="Veneault-Fourrey C."/>
            <person name="Henrissat B."/>
            <person name="Grigoriev I."/>
            <person name="Martin F."/>
            <person name="Perotto S."/>
        </authorList>
    </citation>
    <scope>NUCLEOTIDE SEQUENCE [LARGE SCALE GENOMIC DNA]</scope>
    <source>
        <strain evidence="2 3">UAMH 7357</strain>
    </source>
</reference>
<accession>A0A2J6QA18</accession>
<evidence type="ECO:0000313" key="3">
    <source>
        <dbReference type="Proteomes" id="UP000235672"/>
    </source>
</evidence>
<feature type="chain" id="PRO_5014352306" description="Killer toxin Kp4 domain-containing protein" evidence="1">
    <location>
        <begin position="19"/>
        <end position="195"/>
    </location>
</feature>
<keyword evidence="1" id="KW-0732">Signal</keyword>
<feature type="signal peptide" evidence="1">
    <location>
        <begin position="1"/>
        <end position="18"/>
    </location>
</feature>
<dbReference type="EMBL" id="KZ613476">
    <property type="protein sequence ID" value="PMD23085.1"/>
    <property type="molecule type" value="Genomic_DNA"/>
</dbReference>
<keyword evidence="3" id="KW-1185">Reference proteome</keyword>
<protein>
    <recommendedName>
        <fullName evidence="4">Killer toxin Kp4 domain-containing protein</fullName>
    </recommendedName>
</protein>
<organism evidence="2 3">
    <name type="scientific">Hyaloscypha hepaticicola</name>
    <dbReference type="NCBI Taxonomy" id="2082293"/>
    <lineage>
        <taxon>Eukaryota</taxon>
        <taxon>Fungi</taxon>
        <taxon>Dikarya</taxon>
        <taxon>Ascomycota</taxon>
        <taxon>Pezizomycotina</taxon>
        <taxon>Leotiomycetes</taxon>
        <taxon>Helotiales</taxon>
        <taxon>Hyaloscyphaceae</taxon>
        <taxon>Hyaloscypha</taxon>
    </lineage>
</organism>
<dbReference type="Proteomes" id="UP000235672">
    <property type="component" value="Unassembled WGS sequence"/>
</dbReference>
<evidence type="ECO:0000313" key="2">
    <source>
        <dbReference type="EMBL" id="PMD23085.1"/>
    </source>
</evidence>
<dbReference type="AlphaFoldDB" id="A0A2J6QA18"/>
<proteinExistence type="predicted"/>
<evidence type="ECO:0000256" key="1">
    <source>
        <dbReference type="SAM" id="SignalP"/>
    </source>
</evidence>
<sequence>MILSSLFAFAGFICLAHAFVVPQHTEGGVHGVDMDKRVANFLEDSSVPVRSATNVINNALAIRGGSTYTQPPDRIHCGCGFNLDPTNYDLAVKDMQTTLRNNNAADSFPANTTSIQGKVIAFVCKGGDQGAVPPVNEIGFFILKSRIQKACGTYTAGTYSIYHQTGVNNHGLMGYTTDLENSVCTSPDSAAATSC</sequence>